<evidence type="ECO:0000256" key="5">
    <source>
        <dbReference type="ARBA" id="ARBA00023136"/>
    </source>
</evidence>
<evidence type="ECO:0000256" key="7">
    <source>
        <dbReference type="SAM" id="Phobius"/>
    </source>
</evidence>
<dbReference type="InterPro" id="IPR003838">
    <property type="entry name" value="ABC3_permease_C"/>
</dbReference>
<dbReference type="PANTHER" id="PTHR30572:SF4">
    <property type="entry name" value="ABC TRANSPORTER PERMEASE YTRF"/>
    <property type="match status" value="1"/>
</dbReference>
<feature type="transmembrane region" description="Helical" evidence="7">
    <location>
        <begin position="365"/>
        <end position="388"/>
    </location>
</feature>
<proteinExistence type="inferred from homology"/>
<evidence type="ECO:0000256" key="2">
    <source>
        <dbReference type="ARBA" id="ARBA00022475"/>
    </source>
</evidence>
<keyword evidence="11" id="KW-1185">Reference proteome</keyword>
<dbReference type="Pfam" id="PF02687">
    <property type="entry name" value="FtsX"/>
    <property type="match status" value="1"/>
</dbReference>
<feature type="transmembrane region" description="Helical" evidence="7">
    <location>
        <begin position="283"/>
        <end position="307"/>
    </location>
</feature>
<feature type="domain" description="MacB-like periplasmic core" evidence="9">
    <location>
        <begin position="21"/>
        <end position="245"/>
    </location>
</feature>
<evidence type="ECO:0000259" key="8">
    <source>
        <dbReference type="Pfam" id="PF02687"/>
    </source>
</evidence>
<evidence type="ECO:0000259" key="9">
    <source>
        <dbReference type="Pfam" id="PF12704"/>
    </source>
</evidence>
<evidence type="ECO:0000256" key="4">
    <source>
        <dbReference type="ARBA" id="ARBA00022989"/>
    </source>
</evidence>
<keyword evidence="2" id="KW-1003">Cell membrane</keyword>
<evidence type="ECO:0000256" key="6">
    <source>
        <dbReference type="ARBA" id="ARBA00038076"/>
    </source>
</evidence>
<keyword evidence="4 7" id="KW-1133">Transmembrane helix</keyword>
<dbReference type="GO" id="GO:0005886">
    <property type="term" value="C:plasma membrane"/>
    <property type="evidence" value="ECO:0007669"/>
    <property type="project" value="UniProtKB-SubCell"/>
</dbReference>
<evidence type="ECO:0000256" key="1">
    <source>
        <dbReference type="ARBA" id="ARBA00004651"/>
    </source>
</evidence>
<dbReference type="InterPro" id="IPR050250">
    <property type="entry name" value="Macrolide_Exporter_MacB"/>
</dbReference>
<dbReference type="GO" id="GO:0022857">
    <property type="term" value="F:transmembrane transporter activity"/>
    <property type="evidence" value="ECO:0007669"/>
    <property type="project" value="TreeGrafter"/>
</dbReference>
<feature type="transmembrane region" description="Helical" evidence="7">
    <location>
        <begin position="21"/>
        <end position="42"/>
    </location>
</feature>
<comment type="similarity">
    <text evidence="6">Belongs to the ABC-4 integral membrane protein family.</text>
</comment>
<dbReference type="AlphaFoldDB" id="A0A7T7XLV6"/>
<accession>A0A7T7XLV6</accession>
<dbReference type="EMBL" id="CP067089">
    <property type="protein sequence ID" value="QQO08710.1"/>
    <property type="molecule type" value="Genomic_DNA"/>
</dbReference>
<dbReference type="PANTHER" id="PTHR30572">
    <property type="entry name" value="MEMBRANE COMPONENT OF TRANSPORTER-RELATED"/>
    <property type="match status" value="1"/>
</dbReference>
<protein>
    <submittedName>
        <fullName evidence="10">ABC transporter permease</fullName>
    </submittedName>
</protein>
<dbReference type="Proteomes" id="UP000595917">
    <property type="component" value="Chromosome"/>
</dbReference>
<keyword evidence="3 7" id="KW-0812">Transmembrane</keyword>
<name>A0A7T7XLV6_9SPIR</name>
<sequence length="405" mass="42440">MKLLQLLQTCFQSLARNRLRSLLTSLGIIIGAASVIVMMAIGEGSQKLIDERIAAMGTNLLQIMPQHQYGARGSATPNLKPAQLTMADLEKVHAEAAYVSAVSGLAQGSFTAQGPSGSGTITVTGVENDYLFIKNRSLQSGSLFDEDDLLLTRRVAIIGTTTAQKLLGTADGAVGKTIQVGSGIFTVKGVLKPAGTSGGRDQDDLFWIPLETFQVRLSGTGTLESIAVSVRTKALISKAEQDLSAIIREAHGLTAGQANDFSIMNSADALSVASSTAKTMTTLLASIAAVSLLVGGIGIMNIMLVSVTERTREIGILMSIGANKRDILLQFLSESVVLSLAGGVIGIVFALIACRVLNTIDVFTVVNAGVIVLAAGFSALVGIFFGFYPARKAASLYPIDALRYE</sequence>
<evidence type="ECO:0000313" key="10">
    <source>
        <dbReference type="EMBL" id="QQO08710.1"/>
    </source>
</evidence>
<dbReference type="KEGG" id="bhc:JFL75_17555"/>
<dbReference type="Pfam" id="PF12704">
    <property type="entry name" value="MacB_PCD"/>
    <property type="match status" value="1"/>
</dbReference>
<dbReference type="RefSeq" id="WP_215626016.1">
    <property type="nucleotide sequence ID" value="NZ_CP067089.2"/>
</dbReference>
<comment type="subcellular location">
    <subcellularLocation>
        <location evidence="1">Cell membrane</location>
        <topology evidence="1">Multi-pass membrane protein</topology>
    </subcellularLocation>
</comment>
<gene>
    <name evidence="10" type="ORF">JFL75_17555</name>
</gene>
<dbReference type="InterPro" id="IPR025857">
    <property type="entry name" value="MacB_PCD"/>
</dbReference>
<feature type="transmembrane region" description="Helical" evidence="7">
    <location>
        <begin position="327"/>
        <end position="353"/>
    </location>
</feature>
<evidence type="ECO:0000313" key="11">
    <source>
        <dbReference type="Proteomes" id="UP000595917"/>
    </source>
</evidence>
<keyword evidence="5 7" id="KW-0472">Membrane</keyword>
<evidence type="ECO:0000256" key="3">
    <source>
        <dbReference type="ARBA" id="ARBA00022692"/>
    </source>
</evidence>
<reference evidence="10" key="1">
    <citation type="submission" date="2021-01" db="EMBL/GenBank/DDBJ databases">
        <title>Description of Breznakiella homolactica.</title>
        <authorList>
            <person name="Song Y."/>
            <person name="Brune A."/>
        </authorList>
    </citation>
    <scope>NUCLEOTIDE SEQUENCE</scope>
    <source>
        <strain evidence="10">RmG30</strain>
    </source>
</reference>
<feature type="domain" description="ABC3 transporter permease C-terminal" evidence="8">
    <location>
        <begin position="286"/>
        <end position="398"/>
    </location>
</feature>
<organism evidence="10 11">
    <name type="scientific">Breznakiella homolactica</name>
    <dbReference type="NCBI Taxonomy" id="2798577"/>
    <lineage>
        <taxon>Bacteria</taxon>
        <taxon>Pseudomonadati</taxon>
        <taxon>Spirochaetota</taxon>
        <taxon>Spirochaetia</taxon>
        <taxon>Spirochaetales</taxon>
        <taxon>Breznakiellaceae</taxon>
        <taxon>Breznakiella</taxon>
    </lineage>
</organism>